<feature type="domain" description="CBM6" evidence="3">
    <location>
        <begin position="188"/>
        <end position="318"/>
    </location>
</feature>
<feature type="transmembrane region" description="Helical" evidence="2">
    <location>
        <begin position="126"/>
        <end position="147"/>
    </location>
</feature>
<dbReference type="RefSeq" id="WP_010351183.1">
    <property type="nucleotide sequence ID" value="NZ_CP122369.1"/>
</dbReference>
<feature type="region of interest" description="Disordered" evidence="1">
    <location>
        <begin position="149"/>
        <end position="213"/>
    </location>
</feature>
<dbReference type="InterPro" id="IPR008979">
    <property type="entry name" value="Galactose-bd-like_sf"/>
</dbReference>
<keyword evidence="2" id="KW-1133">Transmembrane helix</keyword>
<keyword evidence="6" id="KW-1185">Reference proteome</keyword>
<dbReference type="Gene3D" id="2.60.120.260">
    <property type="entry name" value="Galactose-binding domain-like"/>
    <property type="match status" value="1"/>
</dbReference>
<evidence type="ECO:0000256" key="1">
    <source>
        <dbReference type="SAM" id="MobiDB-lite"/>
    </source>
</evidence>
<proteinExistence type="predicted"/>
<feature type="compositionally biased region" description="Low complexity" evidence="1">
    <location>
        <begin position="165"/>
        <end position="179"/>
    </location>
</feature>
<dbReference type="Proteomes" id="UP001272987">
    <property type="component" value="Unassembled WGS sequence"/>
</dbReference>
<keyword evidence="2" id="KW-0812">Transmembrane</keyword>
<dbReference type="InterPro" id="IPR005084">
    <property type="entry name" value="CBM6"/>
</dbReference>
<evidence type="ECO:0000256" key="2">
    <source>
        <dbReference type="SAM" id="Phobius"/>
    </source>
</evidence>
<dbReference type="EMBL" id="JARAWC010000016">
    <property type="protein sequence ID" value="MDX2962619.1"/>
    <property type="molecule type" value="Genomic_DNA"/>
</dbReference>
<evidence type="ECO:0000259" key="3">
    <source>
        <dbReference type="PROSITE" id="PS51175"/>
    </source>
</evidence>
<name>A0AAP6BDD7_9ACTN</name>
<keyword evidence="2" id="KW-0472">Membrane</keyword>
<dbReference type="Proteomes" id="UP001282288">
    <property type="component" value="Unassembled WGS sequence"/>
</dbReference>
<dbReference type="EMBL" id="JARAWP010000012">
    <property type="protein sequence ID" value="MDX3020532.1"/>
    <property type="molecule type" value="Genomic_DNA"/>
</dbReference>
<organism evidence="4 7">
    <name type="scientific">Streptomyces acidiscabies</name>
    <dbReference type="NCBI Taxonomy" id="42234"/>
    <lineage>
        <taxon>Bacteria</taxon>
        <taxon>Bacillati</taxon>
        <taxon>Actinomycetota</taxon>
        <taxon>Actinomycetes</taxon>
        <taxon>Kitasatosporales</taxon>
        <taxon>Streptomycetaceae</taxon>
        <taxon>Streptomyces</taxon>
    </lineage>
</organism>
<evidence type="ECO:0000313" key="5">
    <source>
        <dbReference type="EMBL" id="MDX3020532.1"/>
    </source>
</evidence>
<evidence type="ECO:0000313" key="4">
    <source>
        <dbReference type="EMBL" id="MDX2962619.1"/>
    </source>
</evidence>
<dbReference type="AlphaFoldDB" id="A0AAP6BDD7"/>
<accession>A0AAP6BDD7</accession>
<evidence type="ECO:0000313" key="7">
    <source>
        <dbReference type="Proteomes" id="UP001282288"/>
    </source>
</evidence>
<feature type="compositionally biased region" description="Low complexity" evidence="1">
    <location>
        <begin position="63"/>
        <end position="112"/>
    </location>
</feature>
<evidence type="ECO:0000313" key="6">
    <source>
        <dbReference type="Proteomes" id="UP001272987"/>
    </source>
</evidence>
<sequence length="326" mass="33596">MTPGNNGASTPEDDDPFGYLYEDGQARGAQPPSGGGYGYPNSVNRVRAVGDRRPAAGPQQQTAPYGQVPQQYGQPPQPQQYGAPQQQGAYGAPQQGQGLHQGPPQQQPPRSGNRGGGGRGPNTKGLLIGAVAVVMAVVVGIVIAVSLGDKKDNEGGDGTTPAPEASSSASASASDSGSSPKAEDDLPETTDAKAMKLDGGATTASDIEGSKSGTYVTGLNTEGASVTWTVNGIPKTGTYTVFALFNVTGEDQEMTLSVNGKPFGSKVNFGNFTHSTDPTRAWTNTYAWPTLTKGTNTISISCQSGDKCNVLLDQMALRKGQVKTLD</sequence>
<dbReference type="SUPFAM" id="SSF49785">
    <property type="entry name" value="Galactose-binding domain-like"/>
    <property type="match status" value="1"/>
</dbReference>
<dbReference type="GeneID" id="69805309"/>
<reference evidence="4 6" key="1">
    <citation type="journal article" date="2023" name="Microb. Genom.">
        <title>Mesoterricola silvestris gen. nov., sp. nov., Mesoterricola sediminis sp. nov., Geothrix oryzae sp. nov., Geothrix edaphica sp. nov., Geothrix rubra sp. nov., and Geothrix limicola sp. nov., six novel members of Acidobacteriota isolated from soils.</title>
        <authorList>
            <person name="Weisberg A.J."/>
            <person name="Pearce E."/>
            <person name="Kramer C.G."/>
            <person name="Chang J.H."/>
            <person name="Clarke C.R."/>
        </authorList>
    </citation>
    <scope>NUCLEOTIDE SEQUENCE</scope>
    <source>
        <strain evidence="5 6">NB05-1H</strain>
        <strain evidence="4">NRRL_B-16521</strain>
    </source>
</reference>
<gene>
    <name evidence="4" type="ORF">PV399_23325</name>
    <name evidence="5" type="ORF">PV666_21960</name>
</gene>
<protein>
    <submittedName>
        <fullName evidence="4">Carbohydrate-binding protein</fullName>
    </submittedName>
</protein>
<dbReference type="PROSITE" id="PS51175">
    <property type="entry name" value="CBM6"/>
    <property type="match status" value="1"/>
</dbReference>
<dbReference type="GO" id="GO:0030246">
    <property type="term" value="F:carbohydrate binding"/>
    <property type="evidence" value="ECO:0007669"/>
    <property type="project" value="InterPro"/>
</dbReference>
<feature type="region of interest" description="Disordered" evidence="1">
    <location>
        <begin position="1"/>
        <end position="122"/>
    </location>
</feature>
<comment type="caution">
    <text evidence="4">The sequence shown here is derived from an EMBL/GenBank/DDBJ whole genome shotgun (WGS) entry which is preliminary data.</text>
</comment>